<reference evidence="1" key="1">
    <citation type="submission" date="2019-07" db="EMBL/GenBank/DDBJ databases">
        <title>Annotation for the trematode Paragonimus miyazaki's.</title>
        <authorList>
            <person name="Choi Y.-J."/>
        </authorList>
    </citation>
    <scope>NUCLEOTIDE SEQUENCE</scope>
    <source>
        <strain evidence="1">Japan</strain>
    </source>
</reference>
<comment type="caution">
    <text evidence="1">The sequence shown here is derived from an EMBL/GenBank/DDBJ whole genome shotgun (WGS) entry which is preliminary data.</text>
</comment>
<evidence type="ECO:0000313" key="2">
    <source>
        <dbReference type="Proteomes" id="UP000822476"/>
    </source>
</evidence>
<evidence type="ECO:0000313" key="1">
    <source>
        <dbReference type="EMBL" id="KAF7234080.1"/>
    </source>
</evidence>
<accession>A0A8S9YHG5</accession>
<dbReference type="AlphaFoldDB" id="A0A8S9YHG5"/>
<sequence length="80" mass="9444">MYCLSELQWTRIVIQFVSPRLTGNGRRNALAFTCMIWLASDLFSGTELLSFWHILSHSLPRRERYSVEKISVQNNRIFHT</sequence>
<organism evidence="1 2">
    <name type="scientific">Paragonimus skrjabini miyazakii</name>
    <dbReference type="NCBI Taxonomy" id="59628"/>
    <lineage>
        <taxon>Eukaryota</taxon>
        <taxon>Metazoa</taxon>
        <taxon>Spiralia</taxon>
        <taxon>Lophotrochozoa</taxon>
        <taxon>Platyhelminthes</taxon>
        <taxon>Trematoda</taxon>
        <taxon>Digenea</taxon>
        <taxon>Plagiorchiida</taxon>
        <taxon>Troglotremata</taxon>
        <taxon>Troglotrematidae</taxon>
        <taxon>Paragonimus</taxon>
    </lineage>
</organism>
<keyword evidence="2" id="KW-1185">Reference proteome</keyword>
<dbReference type="Proteomes" id="UP000822476">
    <property type="component" value="Unassembled WGS sequence"/>
</dbReference>
<protein>
    <submittedName>
        <fullName evidence="1">Uncharacterized protein</fullName>
    </submittedName>
</protein>
<dbReference type="EMBL" id="JTDE01013266">
    <property type="protein sequence ID" value="KAF7234080.1"/>
    <property type="molecule type" value="Genomic_DNA"/>
</dbReference>
<name>A0A8S9YHG5_9TREM</name>
<gene>
    <name evidence="1" type="ORF">EG68_12527</name>
</gene>
<proteinExistence type="predicted"/>